<organism evidence="2 3">
    <name type="scientific">Scomber scombrus</name>
    <name type="common">Atlantic mackerel</name>
    <name type="synonym">Scomber vernalis</name>
    <dbReference type="NCBI Taxonomy" id="13677"/>
    <lineage>
        <taxon>Eukaryota</taxon>
        <taxon>Metazoa</taxon>
        <taxon>Chordata</taxon>
        <taxon>Craniata</taxon>
        <taxon>Vertebrata</taxon>
        <taxon>Euteleostomi</taxon>
        <taxon>Actinopterygii</taxon>
        <taxon>Neopterygii</taxon>
        <taxon>Teleostei</taxon>
        <taxon>Neoteleostei</taxon>
        <taxon>Acanthomorphata</taxon>
        <taxon>Pelagiaria</taxon>
        <taxon>Scombriformes</taxon>
        <taxon>Scombridae</taxon>
        <taxon>Scomber</taxon>
    </lineage>
</organism>
<dbReference type="AlphaFoldDB" id="A0AAV1QII9"/>
<reference evidence="2 3" key="1">
    <citation type="submission" date="2024-01" db="EMBL/GenBank/DDBJ databases">
        <authorList>
            <person name="Alioto T."/>
            <person name="Alioto T."/>
            <person name="Gomez Garrido J."/>
        </authorList>
    </citation>
    <scope>NUCLEOTIDE SEQUENCE [LARGE SCALE GENOMIC DNA]</scope>
</reference>
<keyword evidence="3" id="KW-1185">Reference proteome</keyword>
<proteinExistence type="predicted"/>
<evidence type="ECO:0000313" key="3">
    <source>
        <dbReference type="Proteomes" id="UP001314229"/>
    </source>
</evidence>
<dbReference type="EMBL" id="CAWUFR010001658">
    <property type="protein sequence ID" value="CAK6984172.1"/>
    <property type="molecule type" value="Genomic_DNA"/>
</dbReference>
<evidence type="ECO:0000256" key="1">
    <source>
        <dbReference type="SAM" id="MobiDB-lite"/>
    </source>
</evidence>
<evidence type="ECO:0000313" key="2">
    <source>
        <dbReference type="EMBL" id="CAK6984172.1"/>
    </source>
</evidence>
<feature type="region of interest" description="Disordered" evidence="1">
    <location>
        <begin position="14"/>
        <end position="57"/>
    </location>
</feature>
<feature type="compositionally biased region" description="Basic and acidic residues" evidence="1">
    <location>
        <begin position="17"/>
        <end position="51"/>
    </location>
</feature>
<accession>A0AAV1QII9</accession>
<name>A0AAV1QII9_SCOSC</name>
<sequence>MFSVSAVEELEQNAAEIKSKFDPENKSDDAEHSKKNDDNKTSGGEAEEKSVKPSATNEKGKISVKILIIQ</sequence>
<dbReference type="Proteomes" id="UP001314229">
    <property type="component" value="Unassembled WGS sequence"/>
</dbReference>
<protein>
    <submittedName>
        <fullName evidence="2">Interferon-induced very large GTPase 1-like isoform X3</fullName>
    </submittedName>
</protein>
<comment type="caution">
    <text evidence="2">The sequence shown here is derived from an EMBL/GenBank/DDBJ whole genome shotgun (WGS) entry which is preliminary data.</text>
</comment>
<gene>
    <name evidence="2" type="ORF">FSCOSCO3_A020150</name>
</gene>